<evidence type="ECO:0000256" key="5">
    <source>
        <dbReference type="ARBA" id="ARBA00036066"/>
    </source>
</evidence>
<evidence type="ECO:0000256" key="4">
    <source>
        <dbReference type="ARBA" id="ARBA00023002"/>
    </source>
</evidence>
<dbReference type="InterPro" id="IPR006076">
    <property type="entry name" value="FAD-dep_OxRdtase"/>
</dbReference>
<comment type="cofactor">
    <cofactor evidence="1">
        <name>FAD</name>
        <dbReference type="ChEBI" id="CHEBI:57692"/>
    </cofactor>
</comment>
<accession>A0AAN6ZE71</accession>
<evidence type="ECO:0000256" key="2">
    <source>
        <dbReference type="ARBA" id="ARBA00022630"/>
    </source>
</evidence>
<keyword evidence="4" id="KW-0560">Oxidoreductase</keyword>
<dbReference type="Pfam" id="PF01266">
    <property type="entry name" value="DAO"/>
    <property type="match status" value="1"/>
</dbReference>
<dbReference type="EC" id="1.1.99.2" evidence="7"/>
<keyword evidence="3" id="KW-0274">FAD</keyword>
<dbReference type="Gene3D" id="3.30.9.10">
    <property type="entry name" value="D-Amino Acid Oxidase, subunit A, domain 2"/>
    <property type="match status" value="1"/>
</dbReference>
<gene>
    <name evidence="10" type="ORF">BT67DRAFT_421991</name>
</gene>
<dbReference type="GO" id="GO:0047545">
    <property type="term" value="F:(S)-2-hydroxyglutarate dehydrogenase activity"/>
    <property type="evidence" value="ECO:0007669"/>
    <property type="project" value="UniProtKB-EC"/>
</dbReference>
<name>A0AAN6ZE71_9PEZI</name>
<reference evidence="10" key="1">
    <citation type="journal article" date="2023" name="Mol. Phylogenet. Evol.">
        <title>Genome-scale phylogeny and comparative genomics of the fungal order Sordariales.</title>
        <authorList>
            <person name="Hensen N."/>
            <person name="Bonometti L."/>
            <person name="Westerberg I."/>
            <person name="Brannstrom I.O."/>
            <person name="Guillou S."/>
            <person name="Cros-Aarteil S."/>
            <person name="Calhoun S."/>
            <person name="Haridas S."/>
            <person name="Kuo A."/>
            <person name="Mondo S."/>
            <person name="Pangilinan J."/>
            <person name="Riley R."/>
            <person name="LaButti K."/>
            <person name="Andreopoulos B."/>
            <person name="Lipzen A."/>
            <person name="Chen C."/>
            <person name="Yan M."/>
            <person name="Daum C."/>
            <person name="Ng V."/>
            <person name="Clum A."/>
            <person name="Steindorff A."/>
            <person name="Ohm R.A."/>
            <person name="Martin F."/>
            <person name="Silar P."/>
            <person name="Natvig D.O."/>
            <person name="Lalanne C."/>
            <person name="Gautier V."/>
            <person name="Ament-Velasquez S.L."/>
            <person name="Kruys A."/>
            <person name="Hutchinson M.I."/>
            <person name="Powell A.J."/>
            <person name="Barry K."/>
            <person name="Miller A.N."/>
            <person name="Grigoriev I.V."/>
            <person name="Debuchy R."/>
            <person name="Gladieux P."/>
            <person name="Hiltunen Thoren M."/>
            <person name="Johannesson H."/>
        </authorList>
    </citation>
    <scope>NUCLEOTIDE SEQUENCE</scope>
    <source>
        <strain evidence="10">CBS 123565</strain>
    </source>
</reference>
<evidence type="ECO:0000256" key="8">
    <source>
        <dbReference type="ARBA" id="ARBA00041137"/>
    </source>
</evidence>
<sequence>MHTLTVPVVPRLCTVSIRATAAAAAAAAAAAGSRTRLPSRHARPFSSTPLRPAPADFTHAVIGGGVVGLAIATELAQRGGGGSTLLLERHAAVGTETSSRNSEVVHAGIYYGAGSLKTELCLLGKARLYTLCARHGIPHRRTGKWIVAQTDAQRAALQRLHDFCTHEIYVPVLWVGPDEAARREPAVRADKGVLESPTTGIVDSHALMQCLLGAFEEAGGTLALGSAVVGAVALGGDGRAGWELRVRDAESGEVSTVTAETLVNSAGLGAVDVHNMIVPAERRREMFYAKGNYFSYPASSPRVGTLIYPAPEPGAIGLGTHLTLDMGGRIKFGPDVEWVDSPDDLAVNELRLPQTIREVKKYLPGLDETQLQPDYAGIRPKLAKEGAVALGKGFQDFVIQKEEGYHGWINLLNIESPGLTSSLAIAEKVRKLLYT</sequence>
<evidence type="ECO:0000256" key="6">
    <source>
        <dbReference type="ARBA" id="ARBA00037941"/>
    </source>
</evidence>
<dbReference type="Gene3D" id="3.50.50.60">
    <property type="entry name" value="FAD/NAD(P)-binding domain"/>
    <property type="match status" value="1"/>
</dbReference>
<dbReference type="PANTHER" id="PTHR43104">
    <property type="entry name" value="L-2-HYDROXYGLUTARATE DEHYDROGENASE, MITOCHONDRIAL"/>
    <property type="match status" value="1"/>
</dbReference>
<comment type="catalytic activity">
    <reaction evidence="5">
        <text>(S)-2-hydroxyglutarate + A = 2-oxoglutarate + AH2</text>
        <dbReference type="Rhea" id="RHEA:21252"/>
        <dbReference type="ChEBI" id="CHEBI:13193"/>
        <dbReference type="ChEBI" id="CHEBI:16782"/>
        <dbReference type="ChEBI" id="CHEBI:16810"/>
        <dbReference type="ChEBI" id="CHEBI:17499"/>
        <dbReference type="EC" id="1.1.99.2"/>
    </reaction>
</comment>
<evidence type="ECO:0000313" key="10">
    <source>
        <dbReference type="EMBL" id="KAK4134214.1"/>
    </source>
</evidence>
<keyword evidence="2" id="KW-0285">Flavoprotein</keyword>
<comment type="caution">
    <text evidence="10">The sequence shown here is derived from an EMBL/GenBank/DDBJ whole genome shotgun (WGS) entry which is preliminary data.</text>
</comment>
<evidence type="ECO:0000256" key="1">
    <source>
        <dbReference type="ARBA" id="ARBA00001974"/>
    </source>
</evidence>
<feature type="domain" description="FAD dependent oxidoreductase" evidence="9">
    <location>
        <begin position="60"/>
        <end position="429"/>
    </location>
</feature>
<dbReference type="InterPro" id="IPR036188">
    <property type="entry name" value="FAD/NAD-bd_sf"/>
</dbReference>
<dbReference type="Proteomes" id="UP001304895">
    <property type="component" value="Unassembled WGS sequence"/>
</dbReference>
<organism evidence="10 11">
    <name type="scientific">Trichocladium antarcticum</name>
    <dbReference type="NCBI Taxonomy" id="1450529"/>
    <lineage>
        <taxon>Eukaryota</taxon>
        <taxon>Fungi</taxon>
        <taxon>Dikarya</taxon>
        <taxon>Ascomycota</taxon>
        <taxon>Pezizomycotina</taxon>
        <taxon>Sordariomycetes</taxon>
        <taxon>Sordariomycetidae</taxon>
        <taxon>Sordariales</taxon>
        <taxon>Chaetomiaceae</taxon>
        <taxon>Trichocladium</taxon>
    </lineage>
</organism>
<dbReference type="EMBL" id="MU853409">
    <property type="protein sequence ID" value="KAK4134214.1"/>
    <property type="molecule type" value="Genomic_DNA"/>
</dbReference>
<evidence type="ECO:0000259" key="9">
    <source>
        <dbReference type="Pfam" id="PF01266"/>
    </source>
</evidence>
<keyword evidence="11" id="KW-1185">Reference proteome</keyword>
<comment type="similarity">
    <text evidence="6">Belongs to the L2HGDH family.</text>
</comment>
<evidence type="ECO:0000313" key="11">
    <source>
        <dbReference type="Proteomes" id="UP001304895"/>
    </source>
</evidence>
<protein>
    <recommendedName>
        <fullName evidence="8">L-2-hydroxyglutarate dehydrogenase, mitochondrial</fullName>
        <ecNumber evidence="7">1.1.99.2</ecNumber>
    </recommendedName>
</protein>
<evidence type="ECO:0000256" key="3">
    <source>
        <dbReference type="ARBA" id="ARBA00022827"/>
    </source>
</evidence>
<proteinExistence type="inferred from homology"/>
<reference evidence="10" key="2">
    <citation type="submission" date="2023-05" db="EMBL/GenBank/DDBJ databases">
        <authorList>
            <consortium name="Lawrence Berkeley National Laboratory"/>
            <person name="Steindorff A."/>
            <person name="Hensen N."/>
            <person name="Bonometti L."/>
            <person name="Westerberg I."/>
            <person name="Brannstrom I.O."/>
            <person name="Guillou S."/>
            <person name="Cros-Aarteil S."/>
            <person name="Calhoun S."/>
            <person name="Haridas S."/>
            <person name="Kuo A."/>
            <person name="Mondo S."/>
            <person name="Pangilinan J."/>
            <person name="Riley R."/>
            <person name="Labutti K."/>
            <person name="Andreopoulos B."/>
            <person name="Lipzen A."/>
            <person name="Chen C."/>
            <person name="Yanf M."/>
            <person name="Daum C."/>
            <person name="Ng V."/>
            <person name="Clum A."/>
            <person name="Ohm R."/>
            <person name="Martin F."/>
            <person name="Silar P."/>
            <person name="Natvig D."/>
            <person name="Lalanne C."/>
            <person name="Gautier V."/>
            <person name="Ament-Velasquez S.L."/>
            <person name="Kruys A."/>
            <person name="Hutchinson M.I."/>
            <person name="Powell A.J."/>
            <person name="Barry K."/>
            <person name="Miller A.N."/>
            <person name="Grigoriev I.V."/>
            <person name="Debuchy R."/>
            <person name="Gladieux P."/>
            <person name="Thoren M.H."/>
            <person name="Johannesson H."/>
        </authorList>
    </citation>
    <scope>NUCLEOTIDE SEQUENCE</scope>
    <source>
        <strain evidence="10">CBS 123565</strain>
    </source>
</reference>
<dbReference type="SUPFAM" id="SSF51905">
    <property type="entry name" value="FAD/NAD(P)-binding domain"/>
    <property type="match status" value="1"/>
</dbReference>
<dbReference type="AlphaFoldDB" id="A0AAN6ZE71"/>
<evidence type="ECO:0000256" key="7">
    <source>
        <dbReference type="ARBA" id="ARBA00038878"/>
    </source>
</evidence>
<dbReference type="PANTHER" id="PTHR43104:SF4">
    <property type="entry name" value="L-2-HYDROXYGLUTARATE DEHYDROGENASE, MITOCHONDRIAL"/>
    <property type="match status" value="1"/>
</dbReference>